<proteinExistence type="predicted"/>
<comment type="caution">
    <text evidence="1">The sequence shown here is derived from an EMBL/GenBank/DDBJ whole genome shotgun (WGS) entry which is preliminary data.</text>
</comment>
<dbReference type="Proteomes" id="UP000467841">
    <property type="component" value="Unassembled WGS sequence"/>
</dbReference>
<dbReference type="OrthoDB" id="57698at2759"/>
<sequence>MIHQEESRPGKLHLDMDLSGFFLELKTPLESRDVTSKSWKLKYKEMQNRNLQILWLLSQINPKAVEVRADHVGKRETLNISTDQLVLMDKAHSQEKSTAPASVAYGLIRSFTYATGNQYQCEGATGLREIGVVQTERMLIHKLRIEQKEKKRKCSKSWRFKYKAGTKLESFGSCCEFMTLLWLSGNHCLEEKHNLENGHGVSLLEFLKRKEARLDALKGANIVTISSMRCSILQGHQNLQLFCITVRQSLSKKPFSVEAQGNALEKSAAEKQLQSTINSFGSGSLNREAFRQAVVNTLERRLFYIPSFKIYRGIIGLLGPLGCVVKSNRVMNLPPLYDGMFDEVSWTTEEAYGGVSKIILLKNPKQRKSRRGEEDIEETIFLKPEDELFPELRKRWDVEIVNDYGWQRRRKV</sequence>
<keyword evidence="2" id="KW-1185">Reference proteome</keyword>
<accession>A0A6D2L518</accession>
<dbReference type="AlphaFoldDB" id="A0A6D2L518"/>
<dbReference type="EMBL" id="CACVBM020001784">
    <property type="protein sequence ID" value="CAA7059585.1"/>
    <property type="molecule type" value="Genomic_DNA"/>
</dbReference>
<reference evidence="1" key="1">
    <citation type="submission" date="2020-01" db="EMBL/GenBank/DDBJ databases">
        <authorList>
            <person name="Mishra B."/>
        </authorList>
    </citation>
    <scope>NUCLEOTIDE SEQUENCE [LARGE SCALE GENOMIC DNA]</scope>
</reference>
<name>A0A6D2L518_9BRAS</name>
<protein>
    <submittedName>
        <fullName evidence="1">Uncharacterized protein</fullName>
    </submittedName>
</protein>
<organism evidence="1 2">
    <name type="scientific">Microthlaspi erraticum</name>
    <dbReference type="NCBI Taxonomy" id="1685480"/>
    <lineage>
        <taxon>Eukaryota</taxon>
        <taxon>Viridiplantae</taxon>
        <taxon>Streptophyta</taxon>
        <taxon>Embryophyta</taxon>
        <taxon>Tracheophyta</taxon>
        <taxon>Spermatophyta</taxon>
        <taxon>Magnoliopsida</taxon>
        <taxon>eudicotyledons</taxon>
        <taxon>Gunneridae</taxon>
        <taxon>Pentapetalae</taxon>
        <taxon>rosids</taxon>
        <taxon>malvids</taxon>
        <taxon>Brassicales</taxon>
        <taxon>Brassicaceae</taxon>
        <taxon>Coluteocarpeae</taxon>
        <taxon>Microthlaspi</taxon>
    </lineage>
</organism>
<evidence type="ECO:0000313" key="2">
    <source>
        <dbReference type="Proteomes" id="UP000467841"/>
    </source>
</evidence>
<gene>
    <name evidence="1" type="ORF">MERR_LOCUS46821</name>
</gene>
<evidence type="ECO:0000313" key="1">
    <source>
        <dbReference type="EMBL" id="CAA7059585.1"/>
    </source>
</evidence>